<comment type="caution">
    <text evidence="3">The sequence shown here is derived from an EMBL/GenBank/DDBJ whole genome shotgun (WGS) entry which is preliminary data.</text>
</comment>
<proteinExistence type="predicted"/>
<dbReference type="InterPro" id="IPR022742">
    <property type="entry name" value="Hydrolase_4"/>
</dbReference>
<evidence type="ECO:0000259" key="2">
    <source>
        <dbReference type="Pfam" id="PF12146"/>
    </source>
</evidence>
<organism evidence="3 4">
    <name type="scientific">Lacihabitans lacunae</name>
    <dbReference type="NCBI Taxonomy" id="1028214"/>
    <lineage>
        <taxon>Bacteria</taxon>
        <taxon>Pseudomonadati</taxon>
        <taxon>Bacteroidota</taxon>
        <taxon>Cytophagia</taxon>
        <taxon>Cytophagales</taxon>
        <taxon>Leadbetterellaceae</taxon>
        <taxon>Lacihabitans</taxon>
    </lineage>
</organism>
<dbReference type="PANTHER" id="PTHR43265">
    <property type="entry name" value="ESTERASE ESTD"/>
    <property type="match status" value="1"/>
</dbReference>
<feature type="domain" description="Peptidase S9 prolyl oligopeptidase catalytic" evidence="1">
    <location>
        <begin position="316"/>
        <end position="410"/>
    </location>
</feature>
<name>A0ABV7YT72_9BACT</name>
<gene>
    <name evidence="3" type="ORF">ACFOOI_01910</name>
</gene>
<reference evidence="4" key="1">
    <citation type="journal article" date="2019" name="Int. J. Syst. Evol. Microbiol.">
        <title>The Global Catalogue of Microorganisms (GCM) 10K type strain sequencing project: providing services to taxonomists for standard genome sequencing and annotation.</title>
        <authorList>
            <consortium name="The Broad Institute Genomics Platform"/>
            <consortium name="The Broad Institute Genome Sequencing Center for Infectious Disease"/>
            <person name="Wu L."/>
            <person name="Ma J."/>
        </authorList>
    </citation>
    <scope>NUCLEOTIDE SEQUENCE [LARGE SCALE GENOMIC DNA]</scope>
    <source>
        <strain evidence="4">CECT 7956</strain>
    </source>
</reference>
<dbReference type="PROSITE" id="PS51257">
    <property type="entry name" value="PROKAR_LIPOPROTEIN"/>
    <property type="match status" value="1"/>
</dbReference>
<evidence type="ECO:0000313" key="4">
    <source>
        <dbReference type="Proteomes" id="UP001595616"/>
    </source>
</evidence>
<dbReference type="RefSeq" id="WP_379834391.1">
    <property type="nucleotide sequence ID" value="NZ_JBHRYQ010000001.1"/>
</dbReference>
<feature type="domain" description="Serine aminopeptidase S33" evidence="2">
    <location>
        <begin position="176"/>
        <end position="307"/>
    </location>
</feature>
<evidence type="ECO:0000313" key="3">
    <source>
        <dbReference type="EMBL" id="MFC3809397.1"/>
    </source>
</evidence>
<dbReference type="EC" id="3.4.-.-" evidence="3"/>
<dbReference type="Pfam" id="PF00326">
    <property type="entry name" value="Peptidase_S9"/>
    <property type="match status" value="1"/>
</dbReference>
<dbReference type="GO" id="GO:0016787">
    <property type="term" value="F:hydrolase activity"/>
    <property type="evidence" value="ECO:0007669"/>
    <property type="project" value="UniProtKB-KW"/>
</dbReference>
<evidence type="ECO:0000259" key="1">
    <source>
        <dbReference type="Pfam" id="PF00326"/>
    </source>
</evidence>
<dbReference type="InterPro" id="IPR053145">
    <property type="entry name" value="AB_hydrolase_Est10"/>
</dbReference>
<dbReference type="Pfam" id="PF12146">
    <property type="entry name" value="Hydrolase_4"/>
    <property type="match status" value="1"/>
</dbReference>
<dbReference type="Gene3D" id="3.40.50.1820">
    <property type="entry name" value="alpha/beta hydrolase"/>
    <property type="match status" value="1"/>
</dbReference>
<keyword evidence="3" id="KW-0378">Hydrolase</keyword>
<sequence>MKNRHLKNLRLKRIIIIFLVFGMFSCNPNSGNKKNEKTGNFSGIFKSGNFSDKILFEIERDSVSFKVFFSSLEQNAKRIPLQNVEVNGDSINFKLQSDFYTYSFKNKWIDNFSKLQGSLTVDTITTLYTLEKEFLDNSNTPKSEEISFKSNGLRINGTIWYPNNNKGRALVIVTSSGGQDRSASRAEAILLAQKGFTTFHYDKRGTGNSEGDWNTATIEEYITDDVTAIEYFSEKTGIPLKKIGIKGSSQGAIKIPSILNELENLNYGIVVSCPGVTLLESDLNYWRNRNAKLLGNHLDDATLLQRKVFEFMAGKISRADLENGINSEKSASWFANIWVPNLDEVQPDKRLLYSPIPYFEKTRQPILIIQGKMDEIIPVNSYLLITDAIKKSGNDNYKTVLLEGASHSMSNIGGSDFPYWFKLHPDYLTTIENWIKTVSNNVYKK</sequence>
<accession>A0ABV7YT72</accession>
<dbReference type="InterPro" id="IPR001375">
    <property type="entry name" value="Peptidase_S9_cat"/>
</dbReference>
<dbReference type="PANTHER" id="PTHR43265:SF1">
    <property type="entry name" value="ESTERASE ESTD"/>
    <property type="match status" value="1"/>
</dbReference>
<dbReference type="EMBL" id="JBHRYQ010000001">
    <property type="protein sequence ID" value="MFC3809397.1"/>
    <property type="molecule type" value="Genomic_DNA"/>
</dbReference>
<protein>
    <submittedName>
        <fullName evidence="3">Alpha/beta hydrolase family protein</fullName>
        <ecNumber evidence="3">3.4.-.-</ecNumber>
    </submittedName>
</protein>
<dbReference type="Proteomes" id="UP001595616">
    <property type="component" value="Unassembled WGS sequence"/>
</dbReference>
<dbReference type="SUPFAM" id="SSF53474">
    <property type="entry name" value="alpha/beta-Hydrolases"/>
    <property type="match status" value="1"/>
</dbReference>
<dbReference type="InterPro" id="IPR029058">
    <property type="entry name" value="AB_hydrolase_fold"/>
</dbReference>
<keyword evidence="4" id="KW-1185">Reference proteome</keyword>